<dbReference type="RefSeq" id="WP_143231541.1">
    <property type="nucleotide sequence ID" value="NZ_FSRJ01000002.1"/>
</dbReference>
<organism evidence="2 3">
    <name type="scientific">Agromyces cerinus subsp. cerinus</name>
    <dbReference type="NCBI Taxonomy" id="232089"/>
    <lineage>
        <taxon>Bacteria</taxon>
        <taxon>Bacillati</taxon>
        <taxon>Actinomycetota</taxon>
        <taxon>Actinomycetes</taxon>
        <taxon>Micrococcales</taxon>
        <taxon>Microbacteriaceae</taxon>
        <taxon>Agromyces</taxon>
    </lineage>
</organism>
<keyword evidence="1" id="KW-0812">Transmembrane</keyword>
<keyword evidence="1" id="KW-0472">Membrane</keyword>
<reference evidence="3" key="1">
    <citation type="submission" date="2016-11" db="EMBL/GenBank/DDBJ databases">
        <authorList>
            <person name="Varghese N."/>
            <person name="Submissions S."/>
        </authorList>
    </citation>
    <scope>NUCLEOTIDE SEQUENCE [LARGE SCALE GENOMIC DNA]</scope>
    <source>
        <strain evidence="3">DSM 8595</strain>
    </source>
</reference>
<proteinExistence type="predicted"/>
<feature type="transmembrane region" description="Helical" evidence="1">
    <location>
        <begin position="7"/>
        <end position="32"/>
    </location>
</feature>
<dbReference type="OrthoDB" id="3260856at2"/>
<evidence type="ECO:0000313" key="2">
    <source>
        <dbReference type="EMBL" id="SIN89215.1"/>
    </source>
</evidence>
<keyword evidence="3" id="KW-1185">Reference proteome</keyword>
<sequence>MRRHLTWIIPVVLLPVIYFACGLVGWALNLWATSDPSIVGWAGLISVVLLLASLTGIVFCIVFAIRNGHRTYRAWQRSKGRLTKRERAEAARLDDAQLAWNAAVSLVGDLQQERFPEPVQVWGLIPRPGEQFFYDVDAQYQRFYGTTAQWSQRSGFYMGRPGFVVAGLVTDAIANSTAKSAAMRAAAEQWREHQQARILISNQRLAINVNGQWLSFDFAAMTACYPDLDHWAVTFEFPSAEPLRLIGKGSPLVAVWSVLATHGRSGVLEHPSLALVRPG</sequence>
<accession>A0A1N6F1R3</accession>
<dbReference type="AlphaFoldDB" id="A0A1N6F1R3"/>
<keyword evidence="1" id="KW-1133">Transmembrane helix</keyword>
<gene>
    <name evidence="2" type="ORF">SAMN05443544_1661</name>
</gene>
<protein>
    <submittedName>
        <fullName evidence="2">Uncharacterized protein</fullName>
    </submittedName>
</protein>
<evidence type="ECO:0000313" key="3">
    <source>
        <dbReference type="Proteomes" id="UP000184699"/>
    </source>
</evidence>
<dbReference type="Proteomes" id="UP000184699">
    <property type="component" value="Unassembled WGS sequence"/>
</dbReference>
<name>A0A1N6F1R3_9MICO</name>
<dbReference type="EMBL" id="FSRJ01000002">
    <property type="protein sequence ID" value="SIN89215.1"/>
    <property type="molecule type" value="Genomic_DNA"/>
</dbReference>
<evidence type="ECO:0000256" key="1">
    <source>
        <dbReference type="SAM" id="Phobius"/>
    </source>
</evidence>
<feature type="transmembrane region" description="Helical" evidence="1">
    <location>
        <begin position="38"/>
        <end position="65"/>
    </location>
</feature>